<evidence type="ECO:0000259" key="1">
    <source>
        <dbReference type="PROSITE" id="PS50943"/>
    </source>
</evidence>
<dbReference type="PROSITE" id="PS50943">
    <property type="entry name" value="HTH_CROC1"/>
    <property type="match status" value="1"/>
</dbReference>
<dbReference type="Gene3D" id="1.10.260.40">
    <property type="entry name" value="lambda repressor-like DNA-binding domains"/>
    <property type="match status" value="1"/>
</dbReference>
<dbReference type="SMART" id="SM00530">
    <property type="entry name" value="HTH_XRE"/>
    <property type="match status" value="1"/>
</dbReference>
<evidence type="ECO:0000313" key="2">
    <source>
        <dbReference type="EMBL" id="CUN07547.1"/>
    </source>
</evidence>
<dbReference type="InterPro" id="IPR001387">
    <property type="entry name" value="Cro/C1-type_HTH"/>
</dbReference>
<dbReference type="GO" id="GO:0003677">
    <property type="term" value="F:DNA binding"/>
    <property type="evidence" value="ECO:0007669"/>
    <property type="project" value="InterPro"/>
</dbReference>
<feature type="domain" description="HTH cro/C1-type" evidence="1">
    <location>
        <begin position="7"/>
        <end position="59"/>
    </location>
</feature>
<name>A0A173TZM8_ANAHA</name>
<dbReference type="Proteomes" id="UP000095598">
    <property type="component" value="Unassembled WGS sequence"/>
</dbReference>
<accession>A0A173TZM8</accession>
<organism evidence="2 3">
    <name type="scientific">Anaerostipes hadrus</name>
    <dbReference type="NCBI Taxonomy" id="649756"/>
    <lineage>
        <taxon>Bacteria</taxon>
        <taxon>Bacillati</taxon>
        <taxon>Bacillota</taxon>
        <taxon>Clostridia</taxon>
        <taxon>Lachnospirales</taxon>
        <taxon>Lachnospiraceae</taxon>
        <taxon>Anaerostipes</taxon>
    </lineage>
</organism>
<dbReference type="InterPro" id="IPR010982">
    <property type="entry name" value="Lambda_DNA-bd_dom_sf"/>
</dbReference>
<dbReference type="EMBL" id="CYXT01000020">
    <property type="protein sequence ID" value="CUN07547.1"/>
    <property type="molecule type" value="Genomic_DNA"/>
</dbReference>
<protein>
    <submittedName>
        <fullName evidence="2">Helix-turn-helix domain</fullName>
    </submittedName>
</protein>
<dbReference type="RefSeq" id="WP_055259294.1">
    <property type="nucleotide sequence ID" value="NZ_CYXT01000020.1"/>
</dbReference>
<sequence length="65" mass="7121">MLIGTKVKEIAKKKGISLNQLEKDTKIATGSISKWDKISPSFEKVCNVAKALDINVDELTGEESE</sequence>
<gene>
    <name evidence="2" type="ORF">ERS852425_02456</name>
</gene>
<dbReference type="AlphaFoldDB" id="A0A173TZM8"/>
<proteinExistence type="predicted"/>
<dbReference type="Pfam" id="PF13443">
    <property type="entry name" value="HTH_26"/>
    <property type="match status" value="1"/>
</dbReference>
<evidence type="ECO:0000313" key="3">
    <source>
        <dbReference type="Proteomes" id="UP000095598"/>
    </source>
</evidence>
<dbReference type="SUPFAM" id="SSF47413">
    <property type="entry name" value="lambda repressor-like DNA-binding domains"/>
    <property type="match status" value="1"/>
</dbReference>
<reference evidence="2 3" key="1">
    <citation type="submission" date="2015-09" db="EMBL/GenBank/DDBJ databases">
        <authorList>
            <consortium name="Pathogen Informatics"/>
        </authorList>
    </citation>
    <scope>NUCLEOTIDE SEQUENCE [LARGE SCALE GENOMIC DNA]</scope>
    <source>
        <strain evidence="2 3">2789STDY5608868</strain>
    </source>
</reference>
<dbReference type="CDD" id="cd00093">
    <property type="entry name" value="HTH_XRE"/>
    <property type="match status" value="1"/>
</dbReference>